<evidence type="ECO:0000313" key="10">
    <source>
        <dbReference type="EMBL" id="KAE9051209.1"/>
    </source>
</evidence>
<proteinExistence type="inferred from homology"/>
<feature type="domain" description="RWD" evidence="8">
    <location>
        <begin position="39"/>
        <end position="142"/>
    </location>
</feature>
<dbReference type="Gene3D" id="3.30.230.30">
    <property type="entry name" value="Impact, N-terminal domain"/>
    <property type="match status" value="1"/>
</dbReference>
<dbReference type="Proteomes" id="UP000434957">
    <property type="component" value="Unassembled WGS sequence"/>
</dbReference>
<dbReference type="GO" id="GO:0005737">
    <property type="term" value="C:cytoplasm"/>
    <property type="evidence" value="ECO:0007669"/>
    <property type="project" value="UniProtKB-SubCell"/>
</dbReference>
<evidence type="ECO:0000256" key="1">
    <source>
        <dbReference type="ARBA" id="ARBA00004496"/>
    </source>
</evidence>
<evidence type="ECO:0000313" key="13">
    <source>
        <dbReference type="Proteomes" id="UP000434957"/>
    </source>
</evidence>
<dbReference type="SUPFAM" id="SSF54495">
    <property type="entry name" value="UBC-like"/>
    <property type="match status" value="1"/>
</dbReference>
<dbReference type="PANTHER" id="PTHR16301">
    <property type="entry name" value="IMPACT-RELATED"/>
    <property type="match status" value="1"/>
</dbReference>
<evidence type="ECO:0000313" key="11">
    <source>
        <dbReference type="EMBL" id="KAE9357254.1"/>
    </source>
</evidence>
<dbReference type="SMART" id="SM00591">
    <property type="entry name" value="RWD"/>
    <property type="match status" value="1"/>
</dbReference>
<dbReference type="EMBL" id="QXFT01000056">
    <property type="protein sequence ID" value="KAE9357254.1"/>
    <property type="molecule type" value="Genomic_DNA"/>
</dbReference>
<evidence type="ECO:0000313" key="9">
    <source>
        <dbReference type="EMBL" id="KAE9046247.1"/>
    </source>
</evidence>
<dbReference type="InterPro" id="IPR016135">
    <property type="entry name" value="UBQ-conjugating_enzyme/RWD"/>
</dbReference>
<dbReference type="InterPro" id="IPR006575">
    <property type="entry name" value="RWD_dom"/>
</dbReference>
<keyword evidence="6" id="KW-0346">Stress response</keyword>
<dbReference type="CDD" id="cd23821">
    <property type="entry name" value="RWD_IMPACT"/>
    <property type="match status" value="1"/>
</dbReference>
<evidence type="ECO:0000256" key="7">
    <source>
        <dbReference type="SAM" id="MobiDB-lite"/>
    </source>
</evidence>
<feature type="region of interest" description="Disordered" evidence="7">
    <location>
        <begin position="142"/>
        <end position="178"/>
    </location>
</feature>
<dbReference type="PROSITE" id="PS50908">
    <property type="entry name" value="RWD"/>
    <property type="match status" value="1"/>
</dbReference>
<reference evidence="12 14" key="1">
    <citation type="submission" date="2018-09" db="EMBL/GenBank/DDBJ databases">
        <title>Genomic investigation of the strawberry pathogen Phytophthora fragariae indicates pathogenicity is determined by transcriptional variation in three key races.</title>
        <authorList>
            <person name="Adams T.M."/>
            <person name="Armitage A.D."/>
            <person name="Sobczyk M.K."/>
            <person name="Bates H.J."/>
            <person name="Dunwell J.M."/>
            <person name="Nellist C.F."/>
            <person name="Harrison R.J."/>
        </authorList>
    </citation>
    <scope>NUCLEOTIDE SEQUENCE [LARGE SCALE GENOMIC DNA]</scope>
    <source>
        <strain evidence="10 12">SCRP249</strain>
        <strain evidence="9 14">SCRP324</strain>
        <strain evidence="11 13">SCRP333</strain>
    </source>
</reference>
<protein>
    <recommendedName>
        <fullName evidence="8">RWD domain-containing protein</fullName>
    </recommendedName>
</protein>
<evidence type="ECO:0000256" key="5">
    <source>
        <dbReference type="ARBA" id="ARBA00022845"/>
    </source>
</evidence>
<dbReference type="SUPFAM" id="SSF54211">
    <property type="entry name" value="Ribosomal protein S5 domain 2-like"/>
    <property type="match status" value="1"/>
</dbReference>
<dbReference type="Proteomes" id="UP000429607">
    <property type="component" value="Unassembled WGS sequence"/>
</dbReference>
<evidence type="ECO:0000256" key="6">
    <source>
        <dbReference type="ARBA" id="ARBA00023016"/>
    </source>
</evidence>
<evidence type="ECO:0000256" key="3">
    <source>
        <dbReference type="ARBA" id="ARBA00022490"/>
    </source>
</evidence>
<dbReference type="Pfam" id="PF05773">
    <property type="entry name" value="RWD"/>
    <property type="match status" value="1"/>
</dbReference>
<comment type="similarity">
    <text evidence="2">Belongs to the IMPACT family.</text>
</comment>
<organism evidence="10 12">
    <name type="scientific">Phytophthora rubi</name>
    <dbReference type="NCBI Taxonomy" id="129364"/>
    <lineage>
        <taxon>Eukaryota</taxon>
        <taxon>Sar</taxon>
        <taxon>Stramenopiles</taxon>
        <taxon>Oomycota</taxon>
        <taxon>Peronosporomycetes</taxon>
        <taxon>Peronosporales</taxon>
        <taxon>Peronosporaceae</taxon>
        <taxon>Phytophthora</taxon>
    </lineage>
</organism>
<dbReference type="InterPro" id="IPR036956">
    <property type="entry name" value="Impact_N_sf"/>
</dbReference>
<gene>
    <name evidence="10" type="ORF">PR001_g1663</name>
    <name evidence="9" type="ORF">PR002_g1745</name>
    <name evidence="11" type="ORF">PR003_g1882</name>
</gene>
<dbReference type="AlphaFoldDB" id="A0A6A3P024"/>
<dbReference type="PANTHER" id="PTHR16301:SF25">
    <property type="entry name" value="PROTEIN IMPACT"/>
    <property type="match status" value="1"/>
</dbReference>
<keyword evidence="3" id="KW-0963">Cytoplasm</keyword>
<keyword evidence="13" id="KW-1185">Reference proteome</keyword>
<keyword evidence="4" id="KW-0678">Repressor</keyword>
<dbReference type="Gene3D" id="3.10.110.10">
    <property type="entry name" value="Ubiquitin Conjugating Enzyme"/>
    <property type="match status" value="1"/>
</dbReference>
<keyword evidence="5" id="KW-0810">Translation regulation</keyword>
<dbReference type="InterPro" id="IPR020568">
    <property type="entry name" value="Ribosomal_Su5_D2-typ_SF"/>
</dbReference>
<dbReference type="GO" id="GO:0140469">
    <property type="term" value="P:GCN2-mediated signaling"/>
    <property type="evidence" value="ECO:0007669"/>
    <property type="project" value="TreeGrafter"/>
</dbReference>
<dbReference type="Proteomes" id="UP000435112">
    <property type="component" value="Unassembled WGS sequence"/>
</dbReference>
<dbReference type="Pfam" id="PF01205">
    <property type="entry name" value="Impact_N"/>
    <property type="match status" value="1"/>
</dbReference>
<evidence type="ECO:0000313" key="12">
    <source>
        <dbReference type="Proteomes" id="UP000429607"/>
    </source>
</evidence>
<dbReference type="EMBL" id="QXFV01000053">
    <property type="protein sequence ID" value="KAE9051209.1"/>
    <property type="molecule type" value="Genomic_DNA"/>
</dbReference>
<dbReference type="InterPro" id="IPR001498">
    <property type="entry name" value="Impact_N"/>
</dbReference>
<dbReference type="InterPro" id="IPR023582">
    <property type="entry name" value="Impact"/>
</dbReference>
<evidence type="ECO:0000256" key="4">
    <source>
        <dbReference type="ARBA" id="ARBA00022491"/>
    </source>
</evidence>
<evidence type="ECO:0000259" key="8">
    <source>
        <dbReference type="PROSITE" id="PS50908"/>
    </source>
</evidence>
<accession>A0A6A3P024</accession>
<name>A0A6A3P024_9STRA</name>
<evidence type="ECO:0000256" key="2">
    <source>
        <dbReference type="ARBA" id="ARBA00007665"/>
    </source>
</evidence>
<comment type="caution">
    <text evidence="10">The sequence shown here is derived from an EMBL/GenBank/DDBJ whole genome shotgun (WGS) entry which is preliminary data.</text>
</comment>
<dbReference type="EMBL" id="QXFU01000054">
    <property type="protein sequence ID" value="KAE9046247.1"/>
    <property type="molecule type" value="Genomic_DNA"/>
</dbReference>
<comment type="subcellular location">
    <subcellularLocation>
        <location evidence="1">Cytoplasm</location>
    </subcellularLocation>
</comment>
<evidence type="ECO:0000313" key="14">
    <source>
        <dbReference type="Proteomes" id="UP000435112"/>
    </source>
</evidence>
<dbReference type="GO" id="GO:0006446">
    <property type="term" value="P:regulation of translational initiation"/>
    <property type="evidence" value="ECO:0007669"/>
    <property type="project" value="TreeGrafter"/>
</dbReference>
<dbReference type="OrthoDB" id="69641at2759"/>
<sequence>MPILRDLQQITSGLATDRSALDAMCSESEREQNVAMQGEEIEVLQAIFADEFQLSADFDQTHGACSFTINVPGPHSIVLQVHLPSGYPSTDAPVAVVQESFGLTNAQRDQITTKLDAIFDRSDGQVCLYEWIADVREVYATRQTEEPEPEIDNSDGAVPQSVPQEQAPCFSSDPHTLRPRTRTAQAVRDHDREVRLHPLIFHGGTIVDRKSVFQGHACPISCVADVRSFLAVLLDDRKISRACHNMLAYRLTGDFTVKDNDEDREDGAGSKMLHLMELTKAENVAVVVTRWCGGIHLGPDRFKHINACAREALEGGGFIDVSLLPQSRKKKHRKH</sequence>